<dbReference type="OrthoDB" id="68020at2759"/>
<dbReference type="Proteomes" id="UP000050761">
    <property type="component" value="Unassembled WGS sequence"/>
</dbReference>
<dbReference type="AlphaFoldDB" id="A0A183FCQ3"/>
<sequence length="73" mass="8197">MAAGVREMVRPARLAYLQRIVRNLSTFQVLSSATASCEHPELCDQISFQEINVSRRVAQLQSLGVLERSKCFS</sequence>
<organism evidence="2 3">
    <name type="scientific">Heligmosomoides polygyrus</name>
    <name type="common">Parasitic roundworm</name>
    <dbReference type="NCBI Taxonomy" id="6339"/>
    <lineage>
        <taxon>Eukaryota</taxon>
        <taxon>Metazoa</taxon>
        <taxon>Ecdysozoa</taxon>
        <taxon>Nematoda</taxon>
        <taxon>Chromadorea</taxon>
        <taxon>Rhabditida</taxon>
        <taxon>Rhabditina</taxon>
        <taxon>Rhabditomorpha</taxon>
        <taxon>Strongyloidea</taxon>
        <taxon>Heligmosomidae</taxon>
        <taxon>Heligmosomoides</taxon>
    </lineage>
</organism>
<dbReference type="EMBL" id="UZAH01021024">
    <property type="protein sequence ID" value="VDO52815.1"/>
    <property type="molecule type" value="Genomic_DNA"/>
</dbReference>
<proteinExistence type="predicted"/>
<accession>A0A183FCQ3</accession>
<evidence type="ECO:0000313" key="2">
    <source>
        <dbReference type="Proteomes" id="UP000050761"/>
    </source>
</evidence>
<dbReference type="WBParaSite" id="HPBE_0000394501-mRNA-1">
    <property type="protein sequence ID" value="HPBE_0000394501-mRNA-1"/>
    <property type="gene ID" value="HPBE_0000394501"/>
</dbReference>
<evidence type="ECO:0000313" key="1">
    <source>
        <dbReference type="EMBL" id="VDO52815.1"/>
    </source>
</evidence>
<name>A0A183FCQ3_HELPZ</name>
<protein>
    <submittedName>
        <fullName evidence="3">Transcriptional regulator</fullName>
    </submittedName>
</protein>
<evidence type="ECO:0000313" key="3">
    <source>
        <dbReference type="WBParaSite" id="HPBE_0000394501-mRNA-1"/>
    </source>
</evidence>
<reference evidence="3" key="2">
    <citation type="submission" date="2019-09" db="UniProtKB">
        <authorList>
            <consortium name="WormBaseParasite"/>
        </authorList>
    </citation>
    <scope>IDENTIFICATION</scope>
</reference>
<keyword evidence="2" id="KW-1185">Reference proteome</keyword>
<accession>A0A3P7ZTH3</accession>
<gene>
    <name evidence="1" type="ORF">HPBE_LOCUS3945</name>
</gene>
<reference evidence="1 2" key="1">
    <citation type="submission" date="2018-11" db="EMBL/GenBank/DDBJ databases">
        <authorList>
            <consortium name="Pathogen Informatics"/>
        </authorList>
    </citation>
    <scope>NUCLEOTIDE SEQUENCE [LARGE SCALE GENOMIC DNA]</scope>
</reference>